<dbReference type="PANTHER" id="PTHR24305">
    <property type="entry name" value="CYTOCHROME P450"/>
    <property type="match status" value="1"/>
</dbReference>
<evidence type="ECO:0000256" key="1">
    <source>
        <dbReference type="SAM" id="Phobius"/>
    </source>
</evidence>
<keyword evidence="1" id="KW-1133">Transmembrane helix</keyword>
<keyword evidence="3" id="KW-1185">Reference proteome</keyword>
<dbReference type="EMBL" id="CAJVRM010000370">
    <property type="protein sequence ID" value="CAG8980246.1"/>
    <property type="molecule type" value="Genomic_DNA"/>
</dbReference>
<evidence type="ECO:0000313" key="3">
    <source>
        <dbReference type="Proteomes" id="UP000701801"/>
    </source>
</evidence>
<dbReference type="Gene3D" id="1.10.630.10">
    <property type="entry name" value="Cytochrome P450"/>
    <property type="match status" value="1"/>
</dbReference>
<dbReference type="GO" id="GO:0020037">
    <property type="term" value="F:heme binding"/>
    <property type="evidence" value="ECO:0007669"/>
    <property type="project" value="InterPro"/>
</dbReference>
<dbReference type="PANTHER" id="PTHR24305:SF226">
    <property type="entry name" value="CYTOCHROME P450 MONOOXYGENASE"/>
    <property type="match status" value="1"/>
</dbReference>
<dbReference type="InterPro" id="IPR050121">
    <property type="entry name" value="Cytochrome_P450_monoxygenase"/>
</dbReference>
<keyword evidence="1" id="KW-0812">Transmembrane</keyword>
<proteinExistence type="predicted"/>
<evidence type="ECO:0000313" key="2">
    <source>
        <dbReference type="EMBL" id="CAG8980246.1"/>
    </source>
</evidence>
<dbReference type="SUPFAM" id="SSF48264">
    <property type="entry name" value="Cytochrome P450"/>
    <property type="match status" value="1"/>
</dbReference>
<organism evidence="2 3">
    <name type="scientific">Hymenoscyphus albidus</name>
    <dbReference type="NCBI Taxonomy" id="595503"/>
    <lineage>
        <taxon>Eukaryota</taxon>
        <taxon>Fungi</taxon>
        <taxon>Dikarya</taxon>
        <taxon>Ascomycota</taxon>
        <taxon>Pezizomycotina</taxon>
        <taxon>Leotiomycetes</taxon>
        <taxon>Helotiales</taxon>
        <taxon>Helotiaceae</taxon>
        <taxon>Hymenoscyphus</taxon>
    </lineage>
</organism>
<dbReference type="InterPro" id="IPR001128">
    <property type="entry name" value="Cyt_P450"/>
</dbReference>
<protein>
    <recommendedName>
        <fullName evidence="4">Cytochrome P450</fullName>
    </recommendedName>
</protein>
<dbReference type="GO" id="GO:0016705">
    <property type="term" value="F:oxidoreductase activity, acting on paired donors, with incorporation or reduction of molecular oxygen"/>
    <property type="evidence" value="ECO:0007669"/>
    <property type="project" value="InterPro"/>
</dbReference>
<accession>A0A9N9LX86</accession>
<comment type="caution">
    <text evidence="2">The sequence shown here is derived from an EMBL/GenBank/DDBJ whole genome shotgun (WGS) entry which is preliminary data.</text>
</comment>
<name>A0A9N9LX86_9HELO</name>
<sequence length="383" mass="43179">MLFYYALVTITAYILLWIGYQVFLHPLSKYPGPFVAKLSNIYNGYYAWKRCLHLTTLKNQQKCGSVIRQGPNKLIFNSVEALRDIYKTDRTTKTKDYVALGPSLSIHTIFTVVDKIAHRHRRRLIGEVLSDRSILTFEPIINTQANIFLQNLSSHSKLSQPVNMSQETRWYGMNIAALLTFGYDLSLQTDEENRFLLTVLDVGTFANSVLLQFPLLREWKLGVLMMLPAFRVVEKYFALVERLITSRTAEANDAKHDLYSFVADSLGVEGAEGIRKSELWAEANIFLAAAGDTTRTALSATFFYLSRNPVSYQRLAAEIRSTFTSGDEICGAKLASCTYLRACIDEALRLASPVSGILWRDFSPFPHPFTVASHSTPPAQSSE</sequence>
<dbReference type="OrthoDB" id="1470350at2759"/>
<dbReference type="Pfam" id="PF00067">
    <property type="entry name" value="p450"/>
    <property type="match status" value="1"/>
</dbReference>
<keyword evidence="1" id="KW-0472">Membrane</keyword>
<dbReference type="GO" id="GO:0004497">
    <property type="term" value="F:monooxygenase activity"/>
    <property type="evidence" value="ECO:0007669"/>
    <property type="project" value="InterPro"/>
</dbReference>
<feature type="transmembrane region" description="Helical" evidence="1">
    <location>
        <begin position="6"/>
        <end position="24"/>
    </location>
</feature>
<reference evidence="2" key="1">
    <citation type="submission" date="2021-07" db="EMBL/GenBank/DDBJ databases">
        <authorList>
            <person name="Durling M."/>
        </authorList>
    </citation>
    <scope>NUCLEOTIDE SEQUENCE</scope>
</reference>
<dbReference type="Proteomes" id="UP000701801">
    <property type="component" value="Unassembled WGS sequence"/>
</dbReference>
<dbReference type="InterPro" id="IPR036396">
    <property type="entry name" value="Cyt_P450_sf"/>
</dbReference>
<dbReference type="AlphaFoldDB" id="A0A9N9LX86"/>
<dbReference type="GO" id="GO:0005506">
    <property type="term" value="F:iron ion binding"/>
    <property type="evidence" value="ECO:0007669"/>
    <property type="project" value="InterPro"/>
</dbReference>
<gene>
    <name evidence="2" type="ORF">HYALB_00009828</name>
</gene>
<evidence type="ECO:0008006" key="4">
    <source>
        <dbReference type="Google" id="ProtNLM"/>
    </source>
</evidence>